<keyword evidence="14" id="KW-1185">Reference proteome</keyword>
<organism evidence="13 14">
    <name type="scientific">Desulfurobacterium atlanticum</name>
    <dbReference type="NCBI Taxonomy" id="240169"/>
    <lineage>
        <taxon>Bacteria</taxon>
        <taxon>Pseudomonadati</taxon>
        <taxon>Aquificota</taxon>
        <taxon>Aquificia</taxon>
        <taxon>Desulfurobacteriales</taxon>
        <taxon>Desulfurobacteriaceae</taxon>
        <taxon>Desulfurobacterium</taxon>
    </lineage>
</organism>
<evidence type="ECO:0000256" key="8">
    <source>
        <dbReference type="ARBA" id="ARBA00022839"/>
    </source>
</evidence>
<dbReference type="PROSITE" id="PS50887">
    <property type="entry name" value="GGDEF"/>
    <property type="match status" value="1"/>
</dbReference>
<keyword evidence="8" id="KW-0269">Exonuclease</keyword>
<gene>
    <name evidence="13" type="ORF">SAMN06265340_101300</name>
</gene>
<sequence length="562" mass="64386">MESYLLKGDINGIQNFIYSVKEGKGGVAKTLRARSFFITTIPSYIAYFLKEKQHLEVEVCLDGGGGFIFKVSGENVESALKELKQKVEAVFIEKFSGELGITIEWLPSGKGNFSDLHEVTLKAKKRKFSTYFESVKNPIFLEDKGKVKCEVCDIYFTDSDDGICKLCKEFMEVGTKLPSKKFWKITDKKEGRAFFSIKEFGWLIFPKNGGHEAFRKESYRDSKCKKYSNAPKKFEIVVPVISRDLTQEDIKKYSLSEELENLKEHQIAPFEIIAYHSEGDKKLGYLMMDVDNLGLLFGQLDDVGKQQKLSSIIDMFFSEKIPEIAKAEKFVPENSDLLKETLIYLLYSGGDDLFAIAPWNVLIDFAVCVREKFKSYISESLKGKDLLGNDTKKDSYELITVSAGIYISKPKFNIRAAAEKCKDAEYRAKTVTSFSKKKEKSYSKDAVCVFDVVVHWDDINDLLSVSRDLISYIESGKLSRGFVYKLHSLYKEKIENPVNSGKRPDLSFYPLIYYFVGRNIEDDEVRNFVTEKVIKEAEDFENIENNKLKFITNYVLLATRRL</sequence>
<evidence type="ECO:0000256" key="5">
    <source>
        <dbReference type="ARBA" id="ARBA00022741"/>
    </source>
</evidence>
<keyword evidence="10" id="KW-0051">Antiviral defense</keyword>
<evidence type="ECO:0000256" key="7">
    <source>
        <dbReference type="ARBA" id="ARBA00022801"/>
    </source>
</evidence>
<keyword evidence="4" id="KW-0540">Nuclease</keyword>
<reference evidence="14" key="1">
    <citation type="submission" date="2017-06" db="EMBL/GenBank/DDBJ databases">
        <authorList>
            <person name="Varghese N."/>
            <person name="Submissions S."/>
        </authorList>
    </citation>
    <scope>NUCLEOTIDE SEQUENCE [LARGE SCALE GENOMIC DNA]</scope>
    <source>
        <strain evidence="14">DSM 15668</strain>
    </source>
</reference>
<dbReference type="GO" id="GO:0005524">
    <property type="term" value="F:ATP binding"/>
    <property type="evidence" value="ECO:0007669"/>
    <property type="project" value="UniProtKB-KW"/>
</dbReference>
<feature type="domain" description="GGDEF" evidence="12">
    <location>
        <begin position="281"/>
        <end position="444"/>
    </location>
</feature>
<dbReference type="AlphaFoldDB" id="A0A238XY46"/>
<dbReference type="Pfam" id="PF18211">
    <property type="entry name" value="Csm1_B"/>
    <property type="match status" value="1"/>
</dbReference>
<dbReference type="GO" id="GO:0004527">
    <property type="term" value="F:exonuclease activity"/>
    <property type="evidence" value="ECO:0007669"/>
    <property type="project" value="UniProtKB-KW"/>
</dbReference>
<evidence type="ECO:0000313" key="14">
    <source>
        <dbReference type="Proteomes" id="UP000198405"/>
    </source>
</evidence>
<evidence type="ECO:0000256" key="2">
    <source>
        <dbReference type="ARBA" id="ARBA00014333"/>
    </source>
</evidence>
<dbReference type="Proteomes" id="UP000198405">
    <property type="component" value="Unassembled WGS sequence"/>
</dbReference>
<comment type="similarity">
    <text evidence="1">Belongs to the CRISPR-associated Cas10/Csm1 family.</text>
</comment>
<evidence type="ECO:0000313" key="13">
    <source>
        <dbReference type="EMBL" id="SNR62909.1"/>
    </source>
</evidence>
<dbReference type="InterPro" id="IPR013408">
    <property type="entry name" value="Cas10/Csm1"/>
</dbReference>
<accession>A0A238XY46</accession>
<keyword evidence="3" id="KW-0808">Transferase</keyword>
<dbReference type="GO" id="GO:0051607">
    <property type="term" value="P:defense response to virus"/>
    <property type="evidence" value="ECO:0007669"/>
    <property type="project" value="UniProtKB-KW"/>
</dbReference>
<dbReference type="InterPro" id="IPR000160">
    <property type="entry name" value="GGDEF_dom"/>
</dbReference>
<keyword evidence="9" id="KW-0067">ATP-binding</keyword>
<dbReference type="InterPro" id="IPR054767">
    <property type="entry name" value="Cas10-Cmr2_palm2"/>
</dbReference>
<dbReference type="PANTHER" id="PTHR36528">
    <property type="entry name" value="CRISPR SYSTEM SINGLE-STRAND-SPECIFIC DEOXYRIBONUCLEASE CAS10/CSM1 (SUBTYPE III-A)"/>
    <property type="match status" value="1"/>
</dbReference>
<keyword evidence="5" id="KW-0547">Nucleotide-binding</keyword>
<dbReference type="Gene3D" id="3.30.70.270">
    <property type="match status" value="1"/>
</dbReference>
<proteinExistence type="inferred from homology"/>
<evidence type="ECO:0000259" key="12">
    <source>
        <dbReference type="PROSITE" id="PS50887"/>
    </source>
</evidence>
<evidence type="ECO:0000256" key="4">
    <source>
        <dbReference type="ARBA" id="ARBA00022722"/>
    </source>
</evidence>
<dbReference type="GO" id="GO:0016740">
    <property type="term" value="F:transferase activity"/>
    <property type="evidence" value="ECO:0007669"/>
    <property type="project" value="UniProtKB-KW"/>
</dbReference>
<evidence type="ECO:0000256" key="11">
    <source>
        <dbReference type="ARBA" id="ARBA00032922"/>
    </source>
</evidence>
<name>A0A238XY46_9BACT</name>
<dbReference type="PANTHER" id="PTHR36528:SF1">
    <property type="entry name" value="CRISPR SYSTEM SINGLE-STRAND-SPECIFIC DEOXYRIBONUCLEASE CAS10_CSM1 (SUBTYPE III-A)"/>
    <property type="match status" value="1"/>
</dbReference>
<dbReference type="EMBL" id="FZOB01000001">
    <property type="protein sequence ID" value="SNR62909.1"/>
    <property type="molecule type" value="Genomic_DNA"/>
</dbReference>
<evidence type="ECO:0000256" key="9">
    <source>
        <dbReference type="ARBA" id="ARBA00022840"/>
    </source>
</evidence>
<dbReference type="GO" id="GO:0004519">
    <property type="term" value="F:endonuclease activity"/>
    <property type="evidence" value="ECO:0007669"/>
    <property type="project" value="UniProtKB-KW"/>
</dbReference>
<dbReference type="InterPro" id="IPR043128">
    <property type="entry name" value="Rev_trsase/Diguanyl_cyclase"/>
</dbReference>
<dbReference type="InterPro" id="IPR052117">
    <property type="entry name" value="Cas10/Csm1_subtype-III-A"/>
</dbReference>
<dbReference type="RefSeq" id="WP_180706386.1">
    <property type="nucleotide sequence ID" value="NZ_FZOB01000001.1"/>
</dbReference>
<keyword evidence="7" id="KW-0378">Hydrolase</keyword>
<dbReference type="Pfam" id="PF22335">
    <property type="entry name" value="Cas10-Cmr2_palm2"/>
    <property type="match status" value="1"/>
</dbReference>
<protein>
    <recommendedName>
        <fullName evidence="2">CRISPR system single-strand-specific deoxyribonuclease Cas10/Csm1 (subtype III-A)</fullName>
    </recommendedName>
    <alternativeName>
        <fullName evidence="11">Cyclic oligoadenylate synthase</fullName>
    </alternativeName>
</protein>
<keyword evidence="6" id="KW-0255">Endonuclease</keyword>
<evidence type="ECO:0000256" key="1">
    <source>
        <dbReference type="ARBA" id="ARBA00005700"/>
    </source>
</evidence>
<dbReference type="NCBIfam" id="TIGR02578">
    <property type="entry name" value="cas_TM1811_Csm1"/>
    <property type="match status" value="1"/>
</dbReference>
<evidence type="ECO:0000256" key="3">
    <source>
        <dbReference type="ARBA" id="ARBA00022679"/>
    </source>
</evidence>
<evidence type="ECO:0000256" key="6">
    <source>
        <dbReference type="ARBA" id="ARBA00022759"/>
    </source>
</evidence>
<evidence type="ECO:0000256" key="10">
    <source>
        <dbReference type="ARBA" id="ARBA00023118"/>
    </source>
</evidence>
<dbReference type="InterPro" id="IPR041062">
    <property type="entry name" value="Csm1_B"/>
</dbReference>